<keyword evidence="2" id="KW-1185">Reference proteome</keyword>
<dbReference type="InterPro" id="IPR056084">
    <property type="entry name" value="DUF7667"/>
</dbReference>
<accession>A0A2T0LC41</accession>
<dbReference type="AlphaFoldDB" id="A0A2T0LC41"/>
<comment type="caution">
    <text evidence="1">The sequence shown here is derived from an EMBL/GenBank/DDBJ whole genome shotgun (WGS) entry which is preliminary data.</text>
</comment>
<dbReference type="RefSeq" id="WP_106346043.1">
    <property type="nucleotide sequence ID" value="NZ_PVNE01000024.1"/>
</dbReference>
<organism evidence="1 2">
    <name type="scientific">Planifilum fimeticola</name>
    <dbReference type="NCBI Taxonomy" id="201975"/>
    <lineage>
        <taxon>Bacteria</taxon>
        <taxon>Bacillati</taxon>
        <taxon>Bacillota</taxon>
        <taxon>Bacilli</taxon>
        <taxon>Bacillales</taxon>
        <taxon>Thermoactinomycetaceae</taxon>
        <taxon>Planifilum</taxon>
    </lineage>
</organism>
<dbReference type="EMBL" id="PVNE01000024">
    <property type="protein sequence ID" value="PRX39491.1"/>
    <property type="molecule type" value="Genomic_DNA"/>
</dbReference>
<evidence type="ECO:0000313" key="1">
    <source>
        <dbReference type="EMBL" id="PRX39491.1"/>
    </source>
</evidence>
<gene>
    <name evidence="1" type="ORF">CLV97_12429</name>
</gene>
<dbReference type="Proteomes" id="UP000237797">
    <property type="component" value="Unassembled WGS sequence"/>
</dbReference>
<dbReference type="Pfam" id="PF24704">
    <property type="entry name" value="DUF7667"/>
    <property type="match status" value="1"/>
</dbReference>
<evidence type="ECO:0000313" key="2">
    <source>
        <dbReference type="Proteomes" id="UP000237797"/>
    </source>
</evidence>
<name>A0A2T0LC41_9BACL</name>
<protein>
    <submittedName>
        <fullName evidence="1">Uncharacterized protein</fullName>
    </submittedName>
</protein>
<sequence>MKLHPFQTRLAEIWRKFGKEGGKGLELNVHLMGPGDWRNLCECLKANAKLADKIAWLEMQADAAELLGDKEKSLEYRAMRAYQILNLKH</sequence>
<reference evidence="1 2" key="1">
    <citation type="submission" date="2018-03" db="EMBL/GenBank/DDBJ databases">
        <title>Genomic Encyclopedia of Archaeal and Bacterial Type Strains, Phase II (KMG-II): from individual species to whole genera.</title>
        <authorList>
            <person name="Goeker M."/>
        </authorList>
    </citation>
    <scope>NUCLEOTIDE SEQUENCE [LARGE SCALE GENOMIC DNA]</scope>
    <source>
        <strain evidence="1 2">DSM 44946</strain>
    </source>
</reference>
<proteinExistence type="predicted"/>